<evidence type="ECO:0000313" key="3">
    <source>
        <dbReference type="Proteomes" id="UP000198894"/>
    </source>
</evidence>
<dbReference type="InterPro" id="IPR037523">
    <property type="entry name" value="VOC_core"/>
</dbReference>
<dbReference type="RefSeq" id="WP_091591811.1">
    <property type="nucleotide sequence ID" value="NZ_FNEE01000002.1"/>
</dbReference>
<dbReference type="PANTHER" id="PTHR43279">
    <property type="entry name" value="CATECHOL-2,3-DIOXYGENASE"/>
    <property type="match status" value="1"/>
</dbReference>
<feature type="domain" description="VOC" evidence="1">
    <location>
        <begin position="13"/>
        <end position="129"/>
    </location>
</feature>
<dbReference type="PROSITE" id="PS51819">
    <property type="entry name" value="VOC"/>
    <property type="match status" value="2"/>
</dbReference>
<keyword evidence="2" id="KW-0223">Dioxygenase</keyword>
<organism evidence="2 3">
    <name type="scientific">Mesorhizobium muleiense</name>
    <dbReference type="NCBI Taxonomy" id="1004279"/>
    <lineage>
        <taxon>Bacteria</taxon>
        <taxon>Pseudomonadati</taxon>
        <taxon>Pseudomonadota</taxon>
        <taxon>Alphaproteobacteria</taxon>
        <taxon>Hyphomicrobiales</taxon>
        <taxon>Phyllobacteriaceae</taxon>
        <taxon>Mesorhizobium</taxon>
    </lineage>
</organism>
<dbReference type="GO" id="GO:0051213">
    <property type="term" value="F:dioxygenase activity"/>
    <property type="evidence" value="ECO:0007669"/>
    <property type="project" value="UniProtKB-KW"/>
</dbReference>
<evidence type="ECO:0000313" key="2">
    <source>
        <dbReference type="EMBL" id="SDI62349.1"/>
    </source>
</evidence>
<protein>
    <submittedName>
        <fullName evidence="2">Catechol 2,3-dioxygenase</fullName>
    </submittedName>
</protein>
<dbReference type="AlphaFoldDB" id="A0A1G8M309"/>
<keyword evidence="2" id="KW-0560">Oxidoreductase</keyword>
<dbReference type="PANTHER" id="PTHR43279:SF1">
    <property type="entry name" value="CATECHOL-2,3-DIOXYGENASE"/>
    <property type="match status" value="1"/>
</dbReference>
<evidence type="ECO:0000259" key="1">
    <source>
        <dbReference type="PROSITE" id="PS51819"/>
    </source>
</evidence>
<dbReference type="EMBL" id="FNEE01000002">
    <property type="protein sequence ID" value="SDI62349.1"/>
    <property type="molecule type" value="Genomic_DNA"/>
</dbReference>
<dbReference type="Pfam" id="PF00903">
    <property type="entry name" value="Glyoxalase"/>
    <property type="match status" value="1"/>
</dbReference>
<dbReference type="InterPro" id="IPR029068">
    <property type="entry name" value="Glyas_Bleomycin-R_OHBP_Dase"/>
</dbReference>
<gene>
    <name evidence="2" type="ORF">SAMN05428953_102435</name>
</gene>
<proteinExistence type="predicted"/>
<reference evidence="3" key="1">
    <citation type="submission" date="2016-10" db="EMBL/GenBank/DDBJ databases">
        <authorList>
            <person name="Varghese N."/>
            <person name="Submissions S."/>
        </authorList>
    </citation>
    <scope>NUCLEOTIDE SEQUENCE [LARGE SCALE GENOMIC DNA]</scope>
    <source>
        <strain evidence="3">CGMCC 1.11022</strain>
    </source>
</reference>
<dbReference type="InterPro" id="IPR004360">
    <property type="entry name" value="Glyas_Fos-R_dOase_dom"/>
</dbReference>
<dbReference type="Gene3D" id="3.10.180.10">
    <property type="entry name" value="2,3-Dihydroxybiphenyl 1,2-Dioxygenase, domain 1"/>
    <property type="match status" value="2"/>
</dbReference>
<dbReference type="Proteomes" id="UP000198894">
    <property type="component" value="Unassembled WGS sequence"/>
</dbReference>
<sequence length="275" mass="29821">MSELPFAATTPVSVARVGLRARDAESLAAYYRDVVGLRELSRTAGTITLGAANRPLLDIEADAAAKPDDPRSAGLFHTAFLLPSRADLGRWINHAIANKIGIDGASDHLVSEALYLTDPEGNGIEIYSDRRHEDWKWNGDKIAMATERLNISSVVADVPAGNAAWQGMPDNSIIGHVHLRVGRPEDAEAWWHQEFGFDTMAKYGGAAVFLSSGGYHHHIGANSWQSAGAGRRDPSRSGLAWVEMRSNNVTDETTREDPWGTVIRTVPGNDGTLSR</sequence>
<name>A0A1G8M309_9HYPH</name>
<feature type="domain" description="VOC" evidence="1">
    <location>
        <begin position="173"/>
        <end position="275"/>
    </location>
</feature>
<accession>A0A1G8M309</accession>
<keyword evidence="3" id="KW-1185">Reference proteome</keyword>
<dbReference type="SUPFAM" id="SSF54593">
    <property type="entry name" value="Glyoxalase/Bleomycin resistance protein/Dihydroxybiphenyl dioxygenase"/>
    <property type="match status" value="2"/>
</dbReference>